<feature type="transmembrane region" description="Helical" evidence="1">
    <location>
        <begin position="42"/>
        <end position="59"/>
    </location>
</feature>
<dbReference type="Proteomes" id="UP000245489">
    <property type="component" value="Unassembled WGS sequence"/>
</dbReference>
<keyword evidence="3" id="KW-1185">Reference proteome</keyword>
<dbReference type="OrthoDB" id="118637at2"/>
<accession>A0A316DG91</accession>
<comment type="caution">
    <text evidence="2">The sequence shown here is derived from an EMBL/GenBank/DDBJ whole genome shotgun (WGS) entry which is preliminary data.</text>
</comment>
<organism evidence="2 3">
    <name type="scientific">Arcicella aurantiaca</name>
    <dbReference type="NCBI Taxonomy" id="591202"/>
    <lineage>
        <taxon>Bacteria</taxon>
        <taxon>Pseudomonadati</taxon>
        <taxon>Bacteroidota</taxon>
        <taxon>Cytophagia</taxon>
        <taxon>Cytophagales</taxon>
        <taxon>Flectobacillaceae</taxon>
        <taxon>Arcicella</taxon>
    </lineage>
</organism>
<keyword evidence="1" id="KW-0812">Transmembrane</keyword>
<dbReference type="EMBL" id="QGGO01000050">
    <property type="protein sequence ID" value="PWK16628.1"/>
    <property type="molecule type" value="Genomic_DNA"/>
</dbReference>
<feature type="transmembrane region" description="Helical" evidence="1">
    <location>
        <begin position="12"/>
        <end position="36"/>
    </location>
</feature>
<dbReference type="InterPro" id="IPR023393">
    <property type="entry name" value="START-like_dom_sf"/>
</dbReference>
<gene>
    <name evidence="2" type="ORF">LV89_04890</name>
</gene>
<keyword evidence="1" id="KW-1133">Transmembrane helix</keyword>
<proteinExistence type="predicted"/>
<feature type="transmembrane region" description="Helical" evidence="1">
    <location>
        <begin position="71"/>
        <end position="90"/>
    </location>
</feature>
<name>A0A316DG91_9BACT</name>
<evidence type="ECO:0008006" key="4">
    <source>
        <dbReference type="Google" id="ProtNLM"/>
    </source>
</evidence>
<keyword evidence="1" id="KW-0472">Membrane</keyword>
<sequence>MDRQKLISTLKIIAMPTAYALVLRLLFGVSTWNGIFNMMSKTFLFFLPTIIGALSIYFSNIEKVRNLGYRIMIPWIPVFAFFFITLIFFIEGWPCILMILPIFLIASSVGGLIGGYYKLRKNDNKIYLSVLTLLPLFISPIENFIGADSTPYKAYTYIDINAPADKIWSNVTRVREISKEQDKGWLTNLLNFPRPVKAELNFEGVGAYREAIFTNGLVFHETVTEYIDKKKMSFTIKALPHEIPLTTMDEHLVIGGKYFDVLNGTYELEKLTEKTYRLHLYSNFKLTTTFNFYASWWANNIMKDIQNNILQIEKQRAEKQ</sequence>
<evidence type="ECO:0000256" key="1">
    <source>
        <dbReference type="SAM" id="Phobius"/>
    </source>
</evidence>
<dbReference type="RefSeq" id="WP_109745584.1">
    <property type="nucleotide sequence ID" value="NZ_QGGO01000050.1"/>
</dbReference>
<dbReference type="Gene3D" id="3.30.530.20">
    <property type="match status" value="1"/>
</dbReference>
<evidence type="ECO:0000313" key="2">
    <source>
        <dbReference type="EMBL" id="PWK16628.1"/>
    </source>
</evidence>
<dbReference type="AlphaFoldDB" id="A0A316DG91"/>
<reference evidence="2 3" key="1">
    <citation type="submission" date="2018-05" db="EMBL/GenBank/DDBJ databases">
        <title>Genomic Encyclopedia of Archaeal and Bacterial Type Strains, Phase II (KMG-II): from individual species to whole genera.</title>
        <authorList>
            <person name="Goeker M."/>
        </authorList>
    </citation>
    <scope>NUCLEOTIDE SEQUENCE [LARGE SCALE GENOMIC DNA]</scope>
    <source>
        <strain evidence="2 3">DSM 22214</strain>
    </source>
</reference>
<dbReference type="SUPFAM" id="SSF55961">
    <property type="entry name" value="Bet v1-like"/>
    <property type="match status" value="1"/>
</dbReference>
<feature type="transmembrane region" description="Helical" evidence="1">
    <location>
        <begin position="96"/>
        <end position="119"/>
    </location>
</feature>
<protein>
    <recommendedName>
        <fullName evidence="4">Polyketide cyclase/dehydrase/lipid transport protein</fullName>
    </recommendedName>
</protein>
<evidence type="ECO:0000313" key="3">
    <source>
        <dbReference type="Proteomes" id="UP000245489"/>
    </source>
</evidence>